<reference evidence="2 3" key="2">
    <citation type="journal article" date="2019" name="G3 (Bethesda)">
        <title>Hybrid Assembly of the Genome of the Entomopathogenic Nematode Steinernema carpocapsae Identifies the X-Chromosome.</title>
        <authorList>
            <person name="Serra L."/>
            <person name="Macchietto M."/>
            <person name="Macias-Munoz A."/>
            <person name="McGill C.J."/>
            <person name="Rodriguez I.M."/>
            <person name="Rodriguez B."/>
            <person name="Murad R."/>
            <person name="Mortazavi A."/>
        </authorList>
    </citation>
    <scope>NUCLEOTIDE SEQUENCE [LARGE SCALE GENOMIC DNA]</scope>
    <source>
        <strain evidence="2 3">ALL</strain>
    </source>
</reference>
<dbReference type="STRING" id="34508.A0A4U5PAA9"/>
<evidence type="ECO:0008006" key="4">
    <source>
        <dbReference type="Google" id="ProtNLM"/>
    </source>
</evidence>
<proteinExistence type="predicted"/>
<comment type="caution">
    <text evidence="2">The sequence shown here is derived from an EMBL/GenBank/DDBJ whole genome shotgun (WGS) entry which is preliminary data.</text>
</comment>
<dbReference type="EMBL" id="AZBU02000002">
    <property type="protein sequence ID" value="TKR93228.1"/>
    <property type="molecule type" value="Genomic_DNA"/>
</dbReference>
<feature type="chain" id="PRO_5020375643" description="Thioredoxin domain-containing protein" evidence="1">
    <location>
        <begin position="21"/>
        <end position="799"/>
    </location>
</feature>
<evidence type="ECO:0000256" key="1">
    <source>
        <dbReference type="SAM" id="SignalP"/>
    </source>
</evidence>
<dbReference type="Gene3D" id="3.40.30.10">
    <property type="entry name" value="Glutaredoxin"/>
    <property type="match status" value="2"/>
</dbReference>
<organism evidence="2 3">
    <name type="scientific">Steinernema carpocapsae</name>
    <name type="common">Entomopathogenic nematode</name>
    <dbReference type="NCBI Taxonomy" id="34508"/>
    <lineage>
        <taxon>Eukaryota</taxon>
        <taxon>Metazoa</taxon>
        <taxon>Ecdysozoa</taxon>
        <taxon>Nematoda</taxon>
        <taxon>Chromadorea</taxon>
        <taxon>Rhabditida</taxon>
        <taxon>Tylenchina</taxon>
        <taxon>Panagrolaimomorpha</taxon>
        <taxon>Strongyloidoidea</taxon>
        <taxon>Steinernematidae</taxon>
        <taxon>Steinernema</taxon>
    </lineage>
</organism>
<dbReference type="PANTHER" id="PTHR46497">
    <property type="entry name" value="THIOREDOXIN DOMAIN-CONTAINING PROTEIN 11"/>
    <property type="match status" value="1"/>
</dbReference>
<dbReference type="PANTHER" id="PTHR46497:SF1">
    <property type="entry name" value="THIOREDOXIN DOMAIN-CONTAINING PROTEIN 11"/>
    <property type="match status" value="1"/>
</dbReference>
<dbReference type="InterPro" id="IPR052792">
    <property type="entry name" value="Thioredoxin_dom-contain_11"/>
</dbReference>
<dbReference type="InterPro" id="IPR036249">
    <property type="entry name" value="Thioredoxin-like_sf"/>
</dbReference>
<keyword evidence="3" id="KW-1185">Reference proteome</keyword>
<keyword evidence="1" id="KW-0732">Signal</keyword>
<sequence length="799" mass="90959">MPRTCFLILVLTIIQSLVRHALFGEGRLATLKRAAPVPFFNDLSTSDFFTGNGASADVLLRNAEVSILMYYAPWSLHSMEMKDVYSLVGEKFKHQNGIKFSAVNCAANDGECKKSFKLFSFPIIVANIGRMTVLYQDAPTEENLFRWVYHILNPAIRIQSYDQFERVLYEYDRCVVGFFDFKVLHPGKAPDGYTTFIASAITLAQHGEHIQNVQFAVITNETLANKLGIVRSGAIRVFHLEDGIMFHEFPSNAEYKPQSIASWVLTSKFNAHVVNWISYTELELVEKSSKLIGALSNGTSVVLMTSPRSKLFAGASYSLFKRVAVEAKNCLNGSDGTLIQEQMEFWKDRVRNINEEVDAARKTCNRDSISVLEVERCCEMLAEDPSFCKESSCDGEEESCKVVDRSRFQVCPSIANSTSLDGLVDHCCHNGRRRRRHQKTSWNLTTGQKVLCEWAKITSWPSEPIPEDDGSVLDRCSNNKTLNFLAMDRSNYLYTKLGLRKGEDAVLIVDSKQDAFYILQDPLREAKQLREFINLYDRNLLESMILDEQKRGSVFSTRSPENENLSRLEKLRSAADIQAKVLARNVTHDSLVFFSGGSWHGPSMAVTHLVHAVNHYFSAFDSLIKTFVIDSSRNTLPYELRFDRLPALVFFPSRRSAQSVRYPSGLPVTLPNLLSFVLSRCQPELKWRIALSACSDKCLFQSPHRLRRQISILKVEISLLRRLVSTAVENRELLSRLVHQLIKRRTIQIRSARHLERLLVTIRSSKELVPNETDRFIKQTIFTQWVLYNNAFGLKYEGA</sequence>
<dbReference type="Proteomes" id="UP000298663">
    <property type="component" value="Unassembled WGS sequence"/>
</dbReference>
<evidence type="ECO:0000313" key="2">
    <source>
        <dbReference type="EMBL" id="TKR93228.1"/>
    </source>
</evidence>
<dbReference type="AlphaFoldDB" id="A0A4U5PAA9"/>
<name>A0A4U5PAA9_STECR</name>
<feature type="signal peptide" evidence="1">
    <location>
        <begin position="1"/>
        <end position="20"/>
    </location>
</feature>
<reference evidence="2 3" key="1">
    <citation type="journal article" date="2015" name="Genome Biol.">
        <title>Comparative genomics of Steinernema reveals deeply conserved gene regulatory networks.</title>
        <authorList>
            <person name="Dillman A.R."/>
            <person name="Macchietto M."/>
            <person name="Porter C.F."/>
            <person name="Rogers A."/>
            <person name="Williams B."/>
            <person name="Antoshechkin I."/>
            <person name="Lee M.M."/>
            <person name="Goodwin Z."/>
            <person name="Lu X."/>
            <person name="Lewis E.E."/>
            <person name="Goodrich-Blair H."/>
            <person name="Stock S.P."/>
            <person name="Adams B.J."/>
            <person name="Sternberg P.W."/>
            <person name="Mortazavi A."/>
        </authorList>
    </citation>
    <scope>NUCLEOTIDE SEQUENCE [LARGE SCALE GENOMIC DNA]</scope>
    <source>
        <strain evidence="2 3">ALL</strain>
    </source>
</reference>
<gene>
    <name evidence="2" type="ORF">L596_007724</name>
</gene>
<dbReference type="SUPFAM" id="SSF52833">
    <property type="entry name" value="Thioredoxin-like"/>
    <property type="match status" value="1"/>
</dbReference>
<protein>
    <recommendedName>
        <fullName evidence="4">Thioredoxin domain-containing protein</fullName>
    </recommendedName>
</protein>
<accession>A0A4U5PAA9</accession>
<dbReference type="OrthoDB" id="1910803at2759"/>
<evidence type="ECO:0000313" key="3">
    <source>
        <dbReference type="Proteomes" id="UP000298663"/>
    </source>
</evidence>